<organism evidence="1 2">
    <name type="scientific">Gossypium arboreum</name>
    <name type="common">Tree cotton</name>
    <name type="synonym">Gossypium nanking</name>
    <dbReference type="NCBI Taxonomy" id="29729"/>
    <lineage>
        <taxon>Eukaryota</taxon>
        <taxon>Viridiplantae</taxon>
        <taxon>Streptophyta</taxon>
        <taxon>Embryophyta</taxon>
        <taxon>Tracheophyta</taxon>
        <taxon>Spermatophyta</taxon>
        <taxon>Magnoliopsida</taxon>
        <taxon>eudicotyledons</taxon>
        <taxon>Gunneridae</taxon>
        <taxon>Pentapetalae</taxon>
        <taxon>rosids</taxon>
        <taxon>malvids</taxon>
        <taxon>Malvales</taxon>
        <taxon>Malvaceae</taxon>
        <taxon>Malvoideae</taxon>
        <taxon>Gossypium</taxon>
    </lineage>
</organism>
<sequence length="62" mass="6775">MLWASIHHSLASRTPPLTSISTKQEGINGRYARYGRCAGVWRSRRMGAIDVEARAALGLYGG</sequence>
<protein>
    <submittedName>
        <fullName evidence="1">Uncharacterized protein</fullName>
    </submittedName>
</protein>
<gene>
    <name evidence="1" type="ORF">F383_14659</name>
</gene>
<keyword evidence="2" id="KW-1185">Reference proteome</keyword>
<dbReference type="AlphaFoldDB" id="A0A0B0NG37"/>
<accession>A0A0B0NG37</accession>
<reference evidence="2" key="1">
    <citation type="submission" date="2014-09" db="EMBL/GenBank/DDBJ databases">
        <authorList>
            <person name="Mudge J."/>
            <person name="Ramaraj T."/>
            <person name="Lindquist I.E."/>
            <person name="Bharti A.K."/>
            <person name="Sundararajan A."/>
            <person name="Cameron C.T."/>
            <person name="Woodward J.E."/>
            <person name="May G.D."/>
            <person name="Brubaker C."/>
            <person name="Broadhvest J."/>
            <person name="Wilkins T.A."/>
        </authorList>
    </citation>
    <scope>NUCLEOTIDE SEQUENCE</scope>
    <source>
        <strain evidence="2">cv. AKA8401</strain>
    </source>
</reference>
<proteinExistence type="predicted"/>
<dbReference type="EMBL" id="KN394561">
    <property type="protein sequence ID" value="KHG10764.1"/>
    <property type="molecule type" value="Genomic_DNA"/>
</dbReference>
<name>A0A0B0NG37_GOSAR</name>
<dbReference type="Proteomes" id="UP000032142">
    <property type="component" value="Unassembled WGS sequence"/>
</dbReference>
<evidence type="ECO:0000313" key="1">
    <source>
        <dbReference type="EMBL" id="KHG10764.1"/>
    </source>
</evidence>
<evidence type="ECO:0000313" key="2">
    <source>
        <dbReference type="Proteomes" id="UP000032142"/>
    </source>
</evidence>